<keyword evidence="2" id="KW-1185">Reference proteome</keyword>
<evidence type="ECO:0000313" key="2">
    <source>
        <dbReference type="Proteomes" id="UP000824782"/>
    </source>
</evidence>
<reference evidence="1" key="1">
    <citation type="thesis" date="2020" institute="ProQuest LLC" country="789 East Eisenhower Parkway, Ann Arbor, MI, USA">
        <title>Comparative Genomics and Chromosome Evolution.</title>
        <authorList>
            <person name="Mudd A.B."/>
        </authorList>
    </citation>
    <scope>NUCLEOTIDE SEQUENCE</scope>
    <source>
        <strain evidence="1">237g6f4</strain>
        <tissue evidence="1">Blood</tissue>
    </source>
</reference>
<evidence type="ECO:0000313" key="1">
    <source>
        <dbReference type="EMBL" id="KAG8596886.1"/>
    </source>
</evidence>
<comment type="caution">
    <text evidence="1">The sequence shown here is derived from an EMBL/GenBank/DDBJ whole genome shotgun (WGS) entry which is preliminary data.</text>
</comment>
<organism evidence="1 2">
    <name type="scientific">Engystomops pustulosus</name>
    <name type="common">Tungara frog</name>
    <name type="synonym">Physalaemus pustulosus</name>
    <dbReference type="NCBI Taxonomy" id="76066"/>
    <lineage>
        <taxon>Eukaryota</taxon>
        <taxon>Metazoa</taxon>
        <taxon>Chordata</taxon>
        <taxon>Craniata</taxon>
        <taxon>Vertebrata</taxon>
        <taxon>Euteleostomi</taxon>
        <taxon>Amphibia</taxon>
        <taxon>Batrachia</taxon>
        <taxon>Anura</taxon>
        <taxon>Neobatrachia</taxon>
        <taxon>Hyloidea</taxon>
        <taxon>Leptodactylidae</taxon>
        <taxon>Leiuperinae</taxon>
        <taxon>Engystomops</taxon>
    </lineage>
</organism>
<dbReference type="Proteomes" id="UP000824782">
    <property type="component" value="Unassembled WGS sequence"/>
</dbReference>
<sequence>MVRLKVVRRQRMKQKKERVKMMQQLKIVMPKMGLRNRLVGKGIMIMIEKYSKKRRKMWMLWRYRRMNDSLV</sequence>
<protein>
    <submittedName>
        <fullName evidence="1">Uncharacterized protein</fullName>
    </submittedName>
</protein>
<proteinExistence type="predicted"/>
<dbReference type="EMBL" id="WNYA01000001">
    <property type="protein sequence ID" value="KAG8596886.1"/>
    <property type="molecule type" value="Genomic_DNA"/>
</dbReference>
<gene>
    <name evidence="1" type="ORF">GDO81_002083</name>
</gene>
<accession>A0AAV7DJL4</accession>
<dbReference type="AlphaFoldDB" id="A0AAV7DJL4"/>
<name>A0AAV7DJL4_ENGPU</name>